<comment type="subcellular location">
    <subcellularLocation>
        <location evidence="1">Cell membrane</location>
        <topology evidence="1">Multi-pass membrane protein</topology>
    </subcellularLocation>
</comment>
<evidence type="ECO:0000256" key="7">
    <source>
        <dbReference type="SAM" id="Phobius"/>
    </source>
</evidence>
<feature type="transmembrane region" description="Helical" evidence="7">
    <location>
        <begin position="124"/>
        <end position="150"/>
    </location>
</feature>
<evidence type="ECO:0000256" key="1">
    <source>
        <dbReference type="ARBA" id="ARBA00004651"/>
    </source>
</evidence>
<keyword evidence="3" id="KW-1003">Cell membrane</keyword>
<feature type="transmembrane region" description="Helical" evidence="7">
    <location>
        <begin position="292"/>
        <end position="314"/>
    </location>
</feature>
<evidence type="ECO:0000256" key="5">
    <source>
        <dbReference type="ARBA" id="ARBA00022989"/>
    </source>
</evidence>
<dbReference type="InterPro" id="IPR005524">
    <property type="entry name" value="DUF318"/>
</dbReference>
<keyword evidence="4 7" id="KW-0812">Transmembrane</keyword>
<organism evidence="8 9">
    <name type="scientific">Demequina muriae</name>
    <dbReference type="NCBI Taxonomy" id="3051664"/>
    <lineage>
        <taxon>Bacteria</taxon>
        <taxon>Bacillati</taxon>
        <taxon>Actinomycetota</taxon>
        <taxon>Actinomycetes</taxon>
        <taxon>Micrococcales</taxon>
        <taxon>Demequinaceae</taxon>
        <taxon>Demequina</taxon>
    </lineage>
</organism>
<evidence type="ECO:0000256" key="3">
    <source>
        <dbReference type="ARBA" id="ARBA00022475"/>
    </source>
</evidence>
<evidence type="ECO:0000313" key="8">
    <source>
        <dbReference type="EMBL" id="MDN4479322.1"/>
    </source>
</evidence>
<feature type="transmembrane region" description="Helical" evidence="7">
    <location>
        <begin position="326"/>
        <end position="347"/>
    </location>
</feature>
<feature type="transmembrane region" description="Helical" evidence="7">
    <location>
        <begin position="162"/>
        <end position="185"/>
    </location>
</feature>
<comment type="similarity">
    <text evidence="2">Belongs to the UPF0718 family.</text>
</comment>
<feature type="transmembrane region" description="Helical" evidence="7">
    <location>
        <begin position="70"/>
        <end position="88"/>
    </location>
</feature>
<feature type="transmembrane region" description="Helical" evidence="7">
    <location>
        <begin position="233"/>
        <end position="253"/>
    </location>
</feature>
<dbReference type="RefSeq" id="WP_301140449.1">
    <property type="nucleotide sequence ID" value="NZ_JAUHQA010000001.1"/>
</dbReference>
<dbReference type="PANTHER" id="PTHR42775:SF1">
    <property type="entry name" value="PERMEASE RV2963-RELATED"/>
    <property type="match status" value="1"/>
</dbReference>
<keyword evidence="5 7" id="KW-1133">Transmembrane helix</keyword>
<accession>A0ABT8GD24</accession>
<dbReference type="Pfam" id="PF03773">
    <property type="entry name" value="ArsP_1"/>
    <property type="match status" value="1"/>
</dbReference>
<protein>
    <submittedName>
        <fullName evidence="8">Permease</fullName>
    </submittedName>
</protein>
<name>A0ABT8GD24_9MICO</name>
<comment type="caution">
    <text evidence="8">The sequence shown here is derived from an EMBL/GenBank/DDBJ whole genome shotgun (WGS) entry which is preliminary data.</text>
</comment>
<proteinExistence type="inferred from homology"/>
<dbReference type="PANTHER" id="PTHR42775">
    <property type="entry name" value="PERMEASE RV2963-RELATED"/>
    <property type="match status" value="1"/>
</dbReference>
<dbReference type="InterPro" id="IPR053166">
    <property type="entry name" value="UPF0718_permease"/>
</dbReference>
<dbReference type="EMBL" id="JAUHQA010000001">
    <property type="protein sequence ID" value="MDN4479322.1"/>
    <property type="molecule type" value="Genomic_DNA"/>
</dbReference>
<reference evidence="8" key="1">
    <citation type="submission" date="2023-06" db="EMBL/GenBank/DDBJ databases">
        <title>Egi l300058.</title>
        <authorList>
            <person name="Gao L."/>
            <person name="Fang B.-Z."/>
            <person name="Li W.-J."/>
        </authorList>
    </citation>
    <scope>NUCLEOTIDE SEQUENCE</scope>
    <source>
        <strain evidence="8">EGI L300058</strain>
    </source>
</reference>
<gene>
    <name evidence="8" type="ORF">QQX02_00090</name>
</gene>
<keyword evidence="6 7" id="KW-0472">Membrane</keyword>
<feature type="transmembrane region" description="Helical" evidence="7">
    <location>
        <begin position="265"/>
        <end position="286"/>
    </location>
</feature>
<evidence type="ECO:0000313" key="9">
    <source>
        <dbReference type="Proteomes" id="UP001172708"/>
    </source>
</evidence>
<sequence>MSAPMRVSSGPRGATVRMVTVLAGLALLWAGLFALNEVAWDVLLGDWLGLDLSERIVDAVHFFFYDTVKILLLLVGMIFVIGLLRTTLRPERVRTFLEGKPLFLSLAMAAVLGALTPFCSCSSIPIFIGFVAAGVPLGVTFAFLIASPLVNEVAVVMLADMFGWEVTGTYVAAGLGLAIGAGWVFSRMSLERWVEDFVFAAPVAALGADGHRPTLGERVEAAREETREILGRVWAWVILGVAVGAGVHGWVPTEFFATYAGPDNPLAVVVATLVGIPLYSNAAGVIPIAEALWAKGMATGTVMAFMMGTVALSIPEFILLKRVLKGPLLGLFFGTVAIGIMIIGFFVNAVF</sequence>
<evidence type="ECO:0000256" key="4">
    <source>
        <dbReference type="ARBA" id="ARBA00022692"/>
    </source>
</evidence>
<keyword evidence="9" id="KW-1185">Reference proteome</keyword>
<evidence type="ECO:0000256" key="6">
    <source>
        <dbReference type="ARBA" id="ARBA00023136"/>
    </source>
</evidence>
<evidence type="ECO:0000256" key="2">
    <source>
        <dbReference type="ARBA" id="ARBA00006386"/>
    </source>
</evidence>
<dbReference type="Proteomes" id="UP001172708">
    <property type="component" value="Unassembled WGS sequence"/>
</dbReference>